<keyword evidence="3" id="KW-1185">Reference proteome</keyword>
<dbReference type="KEGG" id="vg:55599993"/>
<dbReference type="GeneID" id="55599993"/>
<feature type="region of interest" description="Disordered" evidence="1">
    <location>
        <begin position="90"/>
        <end position="117"/>
    </location>
</feature>
<dbReference type="RefSeq" id="YP_009839364.1">
    <property type="nucleotide sequence ID" value="NC_048720.1"/>
</dbReference>
<dbReference type="EMBL" id="MH536814">
    <property type="protein sequence ID" value="AXH49311.1"/>
    <property type="molecule type" value="Genomic_DNA"/>
</dbReference>
<organism evidence="2 3">
    <name type="scientific">Streptomyces phage Blueeyedbeauty</name>
    <dbReference type="NCBI Taxonomy" id="2250336"/>
    <lineage>
        <taxon>Viruses</taxon>
        <taxon>Duplodnaviria</taxon>
        <taxon>Heunggongvirae</taxon>
        <taxon>Uroviricota</taxon>
        <taxon>Caudoviricetes</taxon>
        <taxon>Stanwilliamsviridae</taxon>
        <taxon>Loccivirinae</taxon>
        <taxon>Annadreamyvirus</taxon>
        <taxon>Annadreamyvirus blueeyedbeauty</taxon>
    </lineage>
</organism>
<feature type="compositionally biased region" description="Basic and acidic residues" evidence="1">
    <location>
        <begin position="99"/>
        <end position="109"/>
    </location>
</feature>
<proteinExistence type="predicted"/>
<evidence type="ECO:0000256" key="1">
    <source>
        <dbReference type="SAM" id="MobiDB-lite"/>
    </source>
</evidence>
<reference evidence="2 3" key="1">
    <citation type="submission" date="2018-06" db="EMBL/GenBank/DDBJ databases">
        <authorList>
            <person name="Luttrell C.E."/>
            <person name="Myers K.N."/>
            <person name="Simpson A.N."/>
            <person name="Sulollari A."/>
            <person name="Suri N."/>
            <person name="Nayek S."/>
            <person name="Bhuiyan S."/>
            <person name="Smith B.R."/>
            <person name="Hughes L.E."/>
            <person name="Garlena R.A."/>
            <person name="Russell D.A."/>
            <person name="Pope W.H."/>
            <person name="Jacobs-Sera D."/>
            <person name="Hatfull G.F."/>
        </authorList>
    </citation>
    <scope>NUCLEOTIDE SEQUENCE [LARGE SCALE GENOMIC DNA]</scope>
</reference>
<gene>
    <name evidence="2" type="primary">203</name>
    <name evidence="2" type="ORF">SEA_BLUEEYEDBEAUTY_203</name>
</gene>
<protein>
    <submittedName>
        <fullName evidence="2">Uncharacterized protein</fullName>
    </submittedName>
</protein>
<name>A0A345L209_9CAUD</name>
<dbReference type="Proteomes" id="UP000258408">
    <property type="component" value="Segment"/>
</dbReference>
<sequence>MLLLRTCTMLGRFGRIAFVQTTSRSFPLRLLNSTSRSLTVSMLRELQRLLSKQLPGKTGKLFDPFVKEHLMYKYEITVMESERGWGRNSWEEEFDTPEEAQKRIDEINSRNKPGPAPDYYMQAYDEIRAILKD</sequence>
<accession>A0A345L209</accession>
<evidence type="ECO:0000313" key="2">
    <source>
        <dbReference type="EMBL" id="AXH49311.1"/>
    </source>
</evidence>
<evidence type="ECO:0000313" key="3">
    <source>
        <dbReference type="Proteomes" id="UP000258408"/>
    </source>
</evidence>